<name>A0A1D9MB68_9RHOB</name>
<organism evidence="1 2">
    <name type="scientific">Rhodobacter xanthinilyticus</name>
    <dbReference type="NCBI Taxonomy" id="1850250"/>
    <lineage>
        <taxon>Bacteria</taxon>
        <taxon>Pseudomonadati</taxon>
        <taxon>Pseudomonadota</taxon>
        <taxon>Alphaproteobacteria</taxon>
        <taxon>Rhodobacterales</taxon>
        <taxon>Rhodobacter group</taxon>
        <taxon>Rhodobacter</taxon>
    </lineage>
</organism>
<reference evidence="1 2" key="1">
    <citation type="submission" date="2016-10" db="EMBL/GenBank/DDBJ databases">
        <title>Rhodobacter sp. LPB0142, isolated from sea water.</title>
        <authorList>
            <person name="Kim E."/>
            <person name="Yi H."/>
        </authorList>
    </citation>
    <scope>NUCLEOTIDE SEQUENCE [LARGE SCALE GENOMIC DNA]</scope>
    <source>
        <strain evidence="1 2">LPB0142</strain>
    </source>
</reference>
<evidence type="ECO:0000313" key="1">
    <source>
        <dbReference type="EMBL" id="AOZ69048.1"/>
    </source>
</evidence>
<keyword evidence="2" id="KW-1185">Reference proteome</keyword>
<dbReference type="Proteomes" id="UP000176562">
    <property type="component" value="Chromosome"/>
</dbReference>
<accession>A0A1D9MB68</accession>
<proteinExistence type="predicted"/>
<dbReference type="AlphaFoldDB" id="A0A1D9MB68"/>
<dbReference type="EMBL" id="CP017781">
    <property type="protein sequence ID" value="AOZ69048.1"/>
    <property type="molecule type" value="Genomic_DNA"/>
</dbReference>
<evidence type="ECO:0000313" key="2">
    <source>
        <dbReference type="Proteomes" id="UP000176562"/>
    </source>
</evidence>
<sequence length="99" mass="10262">MKLSARGGSRGWLTEGSVELIVGNKRVTVQALRRIPGGIEAQLVGEALTSVLDATFRGGASIEVIGGDLDHHALDVTDIRMAGASTTVTLLSGGRQALH</sequence>
<protein>
    <submittedName>
        <fullName evidence="1">Uncharacterized protein</fullName>
    </submittedName>
</protein>
<dbReference type="KEGG" id="rhp:LPB142_06690"/>
<gene>
    <name evidence="1" type="ORF">LPB142_06690</name>
</gene>